<keyword evidence="1" id="KW-0238">DNA-binding</keyword>
<organism evidence="1 2">
    <name type="scientific">Prosthecobacter vanneervenii</name>
    <dbReference type="NCBI Taxonomy" id="48466"/>
    <lineage>
        <taxon>Bacteria</taxon>
        <taxon>Pseudomonadati</taxon>
        <taxon>Verrucomicrobiota</taxon>
        <taxon>Verrucomicrobiia</taxon>
        <taxon>Verrucomicrobiales</taxon>
        <taxon>Verrucomicrobiaceae</taxon>
        <taxon>Prosthecobacter</taxon>
    </lineage>
</organism>
<gene>
    <name evidence="1" type="ORF">HNQ65_004799</name>
</gene>
<dbReference type="Gene3D" id="1.10.1660.10">
    <property type="match status" value="1"/>
</dbReference>
<dbReference type="Proteomes" id="UP000590740">
    <property type="component" value="Unassembled WGS sequence"/>
</dbReference>
<keyword evidence="2" id="KW-1185">Reference proteome</keyword>
<dbReference type="EMBL" id="JACHIG010000014">
    <property type="protein sequence ID" value="MBB5035190.1"/>
    <property type="molecule type" value="Genomic_DNA"/>
</dbReference>
<name>A0A7W7YG13_9BACT</name>
<comment type="caution">
    <text evidence="1">The sequence shown here is derived from an EMBL/GenBank/DDBJ whole genome shotgun (WGS) entry which is preliminary data.</text>
</comment>
<reference evidence="1 2" key="1">
    <citation type="submission" date="2020-08" db="EMBL/GenBank/DDBJ databases">
        <title>Genomic Encyclopedia of Type Strains, Phase IV (KMG-IV): sequencing the most valuable type-strain genomes for metagenomic binning, comparative biology and taxonomic classification.</title>
        <authorList>
            <person name="Goeker M."/>
        </authorList>
    </citation>
    <scope>NUCLEOTIDE SEQUENCE [LARGE SCALE GENOMIC DNA]</scope>
    <source>
        <strain evidence="1 2">DSM 12252</strain>
    </source>
</reference>
<dbReference type="RefSeq" id="WP_184343730.1">
    <property type="nucleotide sequence ID" value="NZ_JACHIG010000014.1"/>
</dbReference>
<evidence type="ECO:0000313" key="2">
    <source>
        <dbReference type="Proteomes" id="UP000590740"/>
    </source>
</evidence>
<protein>
    <submittedName>
        <fullName evidence="1">DNA-binding transcriptional MerR regulator</fullName>
    </submittedName>
</protein>
<proteinExistence type="predicted"/>
<dbReference type="AlphaFoldDB" id="A0A7W7YG13"/>
<evidence type="ECO:0000313" key="1">
    <source>
        <dbReference type="EMBL" id="MBB5035190.1"/>
    </source>
</evidence>
<sequence>MSGTTTHTYTLELLSSSSGVSTQTIVQYQQQGILPTQLDDDTLRALRRLEALRETCGMNLSGLKLFSQLLDEVEHLRHELRARR</sequence>
<accession>A0A7W7YG13</accession>
<dbReference type="GO" id="GO:0003677">
    <property type="term" value="F:DNA binding"/>
    <property type="evidence" value="ECO:0007669"/>
    <property type="project" value="UniProtKB-KW"/>
</dbReference>